<dbReference type="InterPro" id="IPR052948">
    <property type="entry name" value="Low_temp-induced_all0457"/>
</dbReference>
<dbReference type="OrthoDB" id="515952at2"/>
<dbReference type="AlphaFoldDB" id="A0A1I6MQZ0"/>
<accession>A0A1I6MQZ0</accession>
<keyword evidence="1" id="KW-0812">Transmembrane</keyword>
<dbReference type="PANTHER" id="PTHR36109:SF2">
    <property type="entry name" value="MEMBRANE PROTEIN"/>
    <property type="match status" value="1"/>
</dbReference>
<gene>
    <name evidence="2" type="ORF">SAMN05421771_3357</name>
</gene>
<organism evidence="2 3">
    <name type="scientific">Granulicella pectinivorans</name>
    <dbReference type="NCBI Taxonomy" id="474950"/>
    <lineage>
        <taxon>Bacteria</taxon>
        <taxon>Pseudomonadati</taxon>
        <taxon>Acidobacteriota</taxon>
        <taxon>Terriglobia</taxon>
        <taxon>Terriglobales</taxon>
        <taxon>Acidobacteriaceae</taxon>
        <taxon>Granulicella</taxon>
    </lineage>
</organism>
<dbReference type="STRING" id="474950.SAMN05421771_3357"/>
<keyword evidence="1" id="KW-0472">Membrane</keyword>
<evidence type="ECO:0000313" key="2">
    <source>
        <dbReference type="EMBL" id="SFS18143.1"/>
    </source>
</evidence>
<keyword evidence="3" id="KW-1185">Reference proteome</keyword>
<dbReference type="EMBL" id="FOZL01000001">
    <property type="protein sequence ID" value="SFS18143.1"/>
    <property type="molecule type" value="Genomic_DNA"/>
</dbReference>
<sequence>MYRTDSVVAISQKQGLAEQAVRDLELAGIDMQSVSLAARETPGKEAVTGYYSSGNRMRYWGARGAFFGAIWGLIFDTALFAIPGIGPVVLAGPLVSWIVAILEGAVVFGGLSALGAGLASIGIPKDSAGRYEKALQADKLLLIVHGTPDTALRAARVIEDTHHESFELHGATLPPLDAVKS</sequence>
<keyword evidence="1" id="KW-1133">Transmembrane helix</keyword>
<evidence type="ECO:0000313" key="3">
    <source>
        <dbReference type="Proteomes" id="UP000199024"/>
    </source>
</evidence>
<proteinExistence type="predicted"/>
<reference evidence="2 3" key="1">
    <citation type="submission" date="2016-10" db="EMBL/GenBank/DDBJ databases">
        <authorList>
            <person name="de Groot N.N."/>
        </authorList>
    </citation>
    <scope>NUCLEOTIDE SEQUENCE [LARGE SCALE GENOMIC DNA]</scope>
    <source>
        <strain evidence="2 3">DSM 21001</strain>
    </source>
</reference>
<dbReference type="Proteomes" id="UP000199024">
    <property type="component" value="Unassembled WGS sequence"/>
</dbReference>
<feature type="transmembrane region" description="Helical" evidence="1">
    <location>
        <begin position="97"/>
        <end position="123"/>
    </location>
</feature>
<evidence type="ECO:0000256" key="1">
    <source>
        <dbReference type="SAM" id="Phobius"/>
    </source>
</evidence>
<protein>
    <submittedName>
        <fullName evidence="2">Uncharacterized protein</fullName>
    </submittedName>
</protein>
<name>A0A1I6MQZ0_9BACT</name>
<feature type="transmembrane region" description="Helical" evidence="1">
    <location>
        <begin position="65"/>
        <end position="85"/>
    </location>
</feature>
<dbReference type="PANTHER" id="PTHR36109">
    <property type="entry name" value="MEMBRANE PROTEIN-RELATED"/>
    <property type="match status" value="1"/>
</dbReference>